<dbReference type="Proteomes" id="UP000305675">
    <property type="component" value="Unassembled WGS sequence"/>
</dbReference>
<proteinExistence type="inferred from homology"/>
<dbReference type="SUPFAM" id="SSF143631">
    <property type="entry name" value="ApbE-like"/>
    <property type="match status" value="1"/>
</dbReference>
<evidence type="ECO:0000256" key="4">
    <source>
        <dbReference type="ARBA" id="ARBA00022475"/>
    </source>
</evidence>
<evidence type="ECO:0000313" key="21">
    <source>
        <dbReference type="EMBL" id="TKB54312.1"/>
    </source>
</evidence>
<evidence type="ECO:0000256" key="15">
    <source>
        <dbReference type="ARBA" id="ARBA00031306"/>
    </source>
</evidence>
<keyword evidence="10 18" id="KW-0274">FAD</keyword>
<dbReference type="FunFam" id="3.10.520.10:FF:000001">
    <property type="entry name" value="FAD:protein FMN transferase"/>
    <property type="match status" value="1"/>
</dbReference>
<dbReference type="OrthoDB" id="9778595at2"/>
<evidence type="ECO:0000256" key="16">
    <source>
        <dbReference type="ARBA" id="ARBA00048540"/>
    </source>
</evidence>
<evidence type="ECO:0000256" key="19">
    <source>
        <dbReference type="PIRSR" id="PIRSR006268-2"/>
    </source>
</evidence>
<keyword evidence="4" id="KW-1003">Cell membrane</keyword>
<feature type="binding site" evidence="19">
    <location>
        <position position="288"/>
    </location>
    <ligand>
        <name>Mg(2+)</name>
        <dbReference type="ChEBI" id="CHEBI:18420"/>
    </ligand>
</feature>
<sequence length="350" mass="38314">MKTQTLIAGLCCLLPMIACAQAQKTYRIYGKTMGNKYRVTWVSQPMQGEEVTELQSDINQRLVDINNAMSTWQSDSEISQFNQAKAHQSIEVSPAFGEVLKESLRLHQVTNGALDVTVGPLVKLWGFGPANHLFQIPSRDEVEAIKAYTGVEHLSFNGIELSKDHDQTELDFSAIAKGFGVDQVAEVLQQHGISRYLVDIGGEVVGKGSNPDGKPWQLQVEKPTIYIAGLSETIPVTDMAVATSGDYRNYFTKGGNRYSHVVNPISGQSVETRIASATVIAERCATADGLATAAMVMGIKPTLVLAEEQSLAVMLIENRFDRYVVHKSTAYDQLLKSHPAETLKNTPKGE</sequence>
<dbReference type="GO" id="GO:0046872">
    <property type="term" value="F:metal ion binding"/>
    <property type="evidence" value="ECO:0007669"/>
    <property type="project" value="UniProtKB-UniRule"/>
</dbReference>
<comment type="subcellular location">
    <subcellularLocation>
        <location evidence="17">Cell inner membrane</location>
        <topology evidence="17">Lipid-anchor</topology>
        <orientation evidence="17">Periplasmic side</orientation>
    </subcellularLocation>
</comment>
<dbReference type="EMBL" id="SWCJ01000009">
    <property type="protein sequence ID" value="TKB54312.1"/>
    <property type="molecule type" value="Genomic_DNA"/>
</dbReference>
<evidence type="ECO:0000256" key="14">
    <source>
        <dbReference type="ARBA" id="ARBA00023288"/>
    </source>
</evidence>
<dbReference type="Gene3D" id="3.10.520.10">
    <property type="entry name" value="ApbE-like domains"/>
    <property type="match status" value="1"/>
</dbReference>
<keyword evidence="7 18" id="KW-0808">Transferase</keyword>
<name>A0A4U1BLX3_9GAMM</name>
<reference evidence="21 22" key="1">
    <citation type="submission" date="2019-04" db="EMBL/GenBank/DDBJ databases">
        <authorList>
            <person name="Hwang J.C."/>
        </authorList>
    </citation>
    <scope>NUCLEOTIDE SEQUENCE [LARGE SCALE GENOMIC DNA]</scope>
    <source>
        <strain evidence="21 22">IMCC35002</strain>
    </source>
</reference>
<evidence type="ECO:0000256" key="11">
    <source>
        <dbReference type="ARBA" id="ARBA00022842"/>
    </source>
</evidence>
<keyword evidence="9 20" id="KW-0732">Signal</keyword>
<evidence type="ECO:0000256" key="20">
    <source>
        <dbReference type="SAM" id="SignalP"/>
    </source>
</evidence>
<comment type="cofactor">
    <cofactor evidence="19">
        <name>Mg(2+)</name>
        <dbReference type="ChEBI" id="CHEBI:18420"/>
    </cofactor>
    <cofactor evidence="19">
        <name>Mn(2+)</name>
        <dbReference type="ChEBI" id="CHEBI:29035"/>
    </cofactor>
    <text evidence="19">Magnesium. Can also use manganese.</text>
</comment>
<keyword evidence="5" id="KW-0997">Cell inner membrane</keyword>
<dbReference type="PANTHER" id="PTHR30040">
    <property type="entry name" value="THIAMINE BIOSYNTHESIS LIPOPROTEIN APBE"/>
    <property type="match status" value="1"/>
</dbReference>
<dbReference type="EC" id="2.7.1.180" evidence="2 18"/>
<feature type="binding site" evidence="19">
    <location>
        <position position="174"/>
    </location>
    <ligand>
        <name>Mg(2+)</name>
        <dbReference type="ChEBI" id="CHEBI:18420"/>
    </ligand>
</feature>
<protein>
    <recommendedName>
        <fullName evidence="3 18">FAD:protein FMN transferase</fullName>
        <ecNumber evidence="2 18">2.7.1.180</ecNumber>
    </recommendedName>
    <alternativeName>
        <fullName evidence="15 18">Flavin transferase</fullName>
    </alternativeName>
</protein>
<organism evidence="21 22">
    <name type="scientific">Ferrimonas aestuarii</name>
    <dbReference type="NCBI Taxonomy" id="2569539"/>
    <lineage>
        <taxon>Bacteria</taxon>
        <taxon>Pseudomonadati</taxon>
        <taxon>Pseudomonadota</taxon>
        <taxon>Gammaproteobacteria</taxon>
        <taxon>Alteromonadales</taxon>
        <taxon>Ferrimonadaceae</taxon>
        <taxon>Ferrimonas</taxon>
    </lineage>
</organism>
<evidence type="ECO:0000313" key="22">
    <source>
        <dbReference type="Proteomes" id="UP000305675"/>
    </source>
</evidence>
<dbReference type="RefSeq" id="WP_136863861.1">
    <property type="nucleotide sequence ID" value="NZ_SWCJ01000009.1"/>
</dbReference>
<evidence type="ECO:0000256" key="1">
    <source>
        <dbReference type="ARBA" id="ARBA00008282"/>
    </source>
</evidence>
<feature type="binding site" evidence="19">
    <location>
        <position position="292"/>
    </location>
    <ligand>
        <name>Mg(2+)</name>
        <dbReference type="ChEBI" id="CHEBI:18420"/>
    </ligand>
</feature>
<evidence type="ECO:0000256" key="8">
    <source>
        <dbReference type="ARBA" id="ARBA00022723"/>
    </source>
</evidence>
<gene>
    <name evidence="21" type="ORF">FCL42_13050</name>
</gene>
<evidence type="ECO:0000256" key="3">
    <source>
        <dbReference type="ARBA" id="ARBA00016337"/>
    </source>
</evidence>
<feature type="chain" id="PRO_5039928548" description="FAD:protein FMN transferase" evidence="20">
    <location>
        <begin position="21"/>
        <end position="350"/>
    </location>
</feature>
<evidence type="ECO:0000256" key="5">
    <source>
        <dbReference type="ARBA" id="ARBA00022519"/>
    </source>
</evidence>
<dbReference type="PANTHER" id="PTHR30040:SF2">
    <property type="entry name" value="FAD:PROTEIN FMN TRANSFERASE"/>
    <property type="match status" value="1"/>
</dbReference>
<comment type="caution">
    <text evidence="21">The sequence shown here is derived from an EMBL/GenBank/DDBJ whole genome shotgun (WGS) entry which is preliminary data.</text>
</comment>
<dbReference type="AlphaFoldDB" id="A0A4U1BLX3"/>
<comment type="catalytic activity">
    <reaction evidence="16 18">
        <text>L-threonyl-[protein] + FAD = FMN-L-threonyl-[protein] + AMP + H(+)</text>
        <dbReference type="Rhea" id="RHEA:36847"/>
        <dbReference type="Rhea" id="RHEA-COMP:11060"/>
        <dbReference type="Rhea" id="RHEA-COMP:11061"/>
        <dbReference type="ChEBI" id="CHEBI:15378"/>
        <dbReference type="ChEBI" id="CHEBI:30013"/>
        <dbReference type="ChEBI" id="CHEBI:57692"/>
        <dbReference type="ChEBI" id="CHEBI:74257"/>
        <dbReference type="ChEBI" id="CHEBI:456215"/>
        <dbReference type="EC" id="2.7.1.180"/>
    </reaction>
</comment>
<keyword evidence="22" id="KW-1185">Reference proteome</keyword>
<keyword evidence="14" id="KW-0449">Lipoprotein</keyword>
<evidence type="ECO:0000256" key="10">
    <source>
        <dbReference type="ARBA" id="ARBA00022827"/>
    </source>
</evidence>
<evidence type="ECO:0000256" key="6">
    <source>
        <dbReference type="ARBA" id="ARBA00022630"/>
    </source>
</evidence>
<dbReference type="InterPro" id="IPR003374">
    <property type="entry name" value="ApbE-like_sf"/>
</dbReference>
<dbReference type="GO" id="GO:0005886">
    <property type="term" value="C:plasma membrane"/>
    <property type="evidence" value="ECO:0007669"/>
    <property type="project" value="UniProtKB-SubCell"/>
</dbReference>
<evidence type="ECO:0000256" key="13">
    <source>
        <dbReference type="ARBA" id="ARBA00023139"/>
    </source>
</evidence>
<dbReference type="GO" id="GO:0016740">
    <property type="term" value="F:transferase activity"/>
    <property type="evidence" value="ECO:0007669"/>
    <property type="project" value="UniProtKB-UniRule"/>
</dbReference>
<evidence type="ECO:0000256" key="7">
    <source>
        <dbReference type="ARBA" id="ARBA00022679"/>
    </source>
</evidence>
<evidence type="ECO:0000256" key="2">
    <source>
        <dbReference type="ARBA" id="ARBA00011955"/>
    </source>
</evidence>
<keyword evidence="6 18" id="KW-0285">Flavoprotein</keyword>
<dbReference type="Pfam" id="PF02424">
    <property type="entry name" value="ApbE"/>
    <property type="match status" value="1"/>
</dbReference>
<dbReference type="PIRSF" id="PIRSF006268">
    <property type="entry name" value="ApbE"/>
    <property type="match status" value="1"/>
</dbReference>
<keyword evidence="13" id="KW-0564">Palmitate</keyword>
<evidence type="ECO:0000256" key="18">
    <source>
        <dbReference type="PIRNR" id="PIRNR006268"/>
    </source>
</evidence>
<evidence type="ECO:0000256" key="9">
    <source>
        <dbReference type="ARBA" id="ARBA00022729"/>
    </source>
</evidence>
<keyword evidence="11 18" id="KW-0460">Magnesium</keyword>
<comment type="similarity">
    <text evidence="1 18">Belongs to the ApbE family.</text>
</comment>
<dbReference type="InterPro" id="IPR024932">
    <property type="entry name" value="ApbE"/>
</dbReference>
<keyword evidence="12" id="KW-0472">Membrane</keyword>
<evidence type="ECO:0000256" key="17">
    <source>
        <dbReference type="ARBA" id="ARBA00060485"/>
    </source>
</evidence>
<accession>A0A4U1BLX3</accession>
<feature type="signal peptide" evidence="20">
    <location>
        <begin position="1"/>
        <end position="20"/>
    </location>
</feature>
<evidence type="ECO:0000256" key="12">
    <source>
        <dbReference type="ARBA" id="ARBA00023136"/>
    </source>
</evidence>
<keyword evidence="8 18" id="KW-0479">Metal-binding</keyword>